<sequence>MFATSGIRVRPRRDDDLSALLPILQRSHSTHRYPVRAAAVRADWLAAPNELEAWVVEHHDAVVGHIALHPTATPGQDPGMDDASEQWQRATGVAADRLTVVSRLVTDGSVPGSGTTLLAHAVRAACDAGRVPVLLVDPSSAALGFYDRRGWHRIGTAAQQWGEYRVDAVLMVAPVR</sequence>
<dbReference type="PROSITE" id="PS51186">
    <property type="entry name" value="GNAT"/>
    <property type="match status" value="1"/>
</dbReference>
<organism evidence="2 3">
    <name type="scientific">Rhodococcus ruber</name>
    <dbReference type="NCBI Taxonomy" id="1830"/>
    <lineage>
        <taxon>Bacteria</taxon>
        <taxon>Bacillati</taxon>
        <taxon>Actinomycetota</taxon>
        <taxon>Actinomycetes</taxon>
        <taxon>Mycobacteriales</taxon>
        <taxon>Nocardiaceae</taxon>
        <taxon>Rhodococcus</taxon>
    </lineage>
</organism>
<comment type="caution">
    <text evidence="2">The sequence shown here is derived from an EMBL/GenBank/DDBJ whole genome shotgun (WGS) entry which is preliminary data.</text>
</comment>
<dbReference type="Gene3D" id="3.40.630.30">
    <property type="match status" value="1"/>
</dbReference>
<dbReference type="InterPro" id="IPR016181">
    <property type="entry name" value="Acyl_CoA_acyltransferase"/>
</dbReference>
<evidence type="ECO:0000313" key="3">
    <source>
        <dbReference type="Proteomes" id="UP001081071"/>
    </source>
</evidence>
<reference evidence="2" key="1">
    <citation type="submission" date="2022-12" db="EMBL/GenBank/DDBJ databases">
        <authorList>
            <person name="Krivoruchko A.V."/>
            <person name="Elkin A."/>
        </authorList>
    </citation>
    <scope>NUCLEOTIDE SEQUENCE</scope>
    <source>
        <strain evidence="2">IEGM 1391</strain>
    </source>
</reference>
<dbReference type="RefSeq" id="WP_269601945.1">
    <property type="nucleotide sequence ID" value="NZ_JAPWIJ010000001.1"/>
</dbReference>
<proteinExistence type="predicted"/>
<dbReference type="GO" id="GO:0016746">
    <property type="term" value="F:acyltransferase activity"/>
    <property type="evidence" value="ECO:0007669"/>
    <property type="project" value="UniProtKB-KW"/>
</dbReference>
<accession>A0ABT4M8P0</accession>
<keyword evidence="2" id="KW-0012">Acyltransferase</keyword>
<keyword evidence="2" id="KW-0808">Transferase</keyword>
<dbReference type="EMBL" id="JAPWIJ010000001">
    <property type="protein sequence ID" value="MCZ4517333.1"/>
    <property type="molecule type" value="Genomic_DNA"/>
</dbReference>
<dbReference type="Proteomes" id="UP001081071">
    <property type="component" value="Unassembled WGS sequence"/>
</dbReference>
<keyword evidence="3" id="KW-1185">Reference proteome</keyword>
<evidence type="ECO:0000259" key="1">
    <source>
        <dbReference type="PROSITE" id="PS51186"/>
    </source>
</evidence>
<name>A0ABT4M8P0_9NOCA</name>
<dbReference type="SUPFAM" id="SSF55729">
    <property type="entry name" value="Acyl-CoA N-acyltransferases (Nat)"/>
    <property type="match status" value="1"/>
</dbReference>
<feature type="domain" description="N-acetyltransferase" evidence="1">
    <location>
        <begin position="7"/>
        <end position="176"/>
    </location>
</feature>
<evidence type="ECO:0000313" key="2">
    <source>
        <dbReference type="EMBL" id="MCZ4517333.1"/>
    </source>
</evidence>
<gene>
    <name evidence="2" type="ORF">O4220_02325</name>
</gene>
<protein>
    <submittedName>
        <fullName evidence="2">GNAT family N-acetyltransferase</fullName>
        <ecNumber evidence="2">2.3.1.-</ecNumber>
    </submittedName>
</protein>
<dbReference type="EC" id="2.3.1.-" evidence="2"/>
<dbReference type="InterPro" id="IPR000182">
    <property type="entry name" value="GNAT_dom"/>
</dbReference>